<feature type="transmembrane region" description="Helical" evidence="7">
    <location>
        <begin position="12"/>
        <end position="32"/>
    </location>
</feature>
<feature type="transmembrane region" description="Helical" evidence="7">
    <location>
        <begin position="67"/>
        <end position="89"/>
    </location>
</feature>
<evidence type="ECO:0000256" key="2">
    <source>
        <dbReference type="ARBA" id="ARBA00022448"/>
    </source>
</evidence>
<evidence type="ECO:0000256" key="5">
    <source>
        <dbReference type="ARBA" id="ARBA00022989"/>
    </source>
</evidence>
<evidence type="ECO:0000256" key="3">
    <source>
        <dbReference type="ARBA" id="ARBA00022475"/>
    </source>
</evidence>
<accession>A0A3Q9G5A8</accession>
<dbReference type="RefSeq" id="WP_126704570.1">
    <property type="nucleotide sequence ID" value="NZ_CP034593.1"/>
</dbReference>
<name>A0A3Q9G5A8_9ACTO</name>
<dbReference type="KEGG" id="flh:EJ997_10880"/>
<keyword evidence="6 7" id="KW-0472">Membrane</keyword>
<keyword evidence="4 7" id="KW-0812">Transmembrane</keyword>
<dbReference type="PROSITE" id="PS50928">
    <property type="entry name" value="ABC_TM1"/>
    <property type="match status" value="1"/>
</dbReference>
<dbReference type="PANTHER" id="PTHR30151:SF25">
    <property type="entry name" value="TAURINE TRANSPORT SYSTEM PERMEASE PROTEIN TAUC"/>
    <property type="match status" value="1"/>
</dbReference>
<dbReference type="Gene3D" id="1.10.3720.10">
    <property type="entry name" value="MetI-like"/>
    <property type="match status" value="1"/>
</dbReference>
<dbReference type="InterPro" id="IPR000515">
    <property type="entry name" value="MetI-like"/>
</dbReference>
<feature type="domain" description="ABC transmembrane type-1" evidence="8">
    <location>
        <begin position="63"/>
        <end position="243"/>
    </location>
</feature>
<dbReference type="AlphaFoldDB" id="A0A3Q9G5A8"/>
<feature type="transmembrane region" description="Helical" evidence="7">
    <location>
        <begin position="129"/>
        <end position="148"/>
    </location>
</feature>
<organism evidence="9 10">
    <name type="scientific">Flaviflexus ciconiae</name>
    <dbReference type="NCBI Taxonomy" id="2496867"/>
    <lineage>
        <taxon>Bacteria</taxon>
        <taxon>Bacillati</taxon>
        <taxon>Actinomycetota</taxon>
        <taxon>Actinomycetes</taxon>
        <taxon>Actinomycetales</taxon>
        <taxon>Actinomycetaceae</taxon>
        <taxon>Flaviflexus</taxon>
    </lineage>
</organism>
<evidence type="ECO:0000313" key="9">
    <source>
        <dbReference type="EMBL" id="AZQ77767.1"/>
    </source>
</evidence>
<protein>
    <submittedName>
        <fullName evidence="9">ABC transporter permease subunit</fullName>
    </submittedName>
</protein>
<feature type="transmembrane region" description="Helical" evidence="7">
    <location>
        <begin position="188"/>
        <end position="206"/>
    </location>
</feature>
<dbReference type="GO" id="GO:0005886">
    <property type="term" value="C:plasma membrane"/>
    <property type="evidence" value="ECO:0007669"/>
    <property type="project" value="UniProtKB-SubCell"/>
</dbReference>
<reference evidence="9 10" key="1">
    <citation type="submission" date="2018-12" db="EMBL/GenBank/DDBJ databases">
        <title>Complete genome sequence of Flaviflexus sp. H23T48.</title>
        <authorList>
            <person name="Bae J.-W."/>
            <person name="Lee J.-Y."/>
        </authorList>
    </citation>
    <scope>NUCLEOTIDE SEQUENCE [LARGE SCALE GENOMIC DNA]</scope>
    <source>
        <strain evidence="9 10">H23T48</strain>
    </source>
</reference>
<feature type="transmembrane region" description="Helical" evidence="7">
    <location>
        <begin position="226"/>
        <end position="246"/>
    </location>
</feature>
<dbReference type="Proteomes" id="UP000280344">
    <property type="component" value="Chromosome"/>
</dbReference>
<dbReference type="OrthoDB" id="5458199at2"/>
<keyword evidence="10" id="KW-1185">Reference proteome</keyword>
<evidence type="ECO:0000256" key="4">
    <source>
        <dbReference type="ARBA" id="ARBA00022692"/>
    </source>
</evidence>
<evidence type="ECO:0000259" key="8">
    <source>
        <dbReference type="PROSITE" id="PS50928"/>
    </source>
</evidence>
<dbReference type="SUPFAM" id="SSF161098">
    <property type="entry name" value="MetI-like"/>
    <property type="match status" value="1"/>
</dbReference>
<dbReference type="Pfam" id="PF00528">
    <property type="entry name" value="BPD_transp_1"/>
    <property type="match status" value="1"/>
</dbReference>
<keyword evidence="5 7" id="KW-1133">Transmembrane helix</keyword>
<feature type="transmembrane region" description="Helical" evidence="7">
    <location>
        <begin position="101"/>
        <end position="123"/>
    </location>
</feature>
<sequence>MKLDYRRRSVRVGLPIITALLLLLLWELAAILDYIPTRFAASPTQIISQLADMVFSSGVWQSIGATLYAWGQALLIGIIIGTTVGILVGSSRYMAAFFGPIIEFLKPIPSIAMIPLVILTMGSGKQSEVFLAGYAAVFQMVMAGISAVRMVDPLARDTASAYSIGFWSRLRYLIIPSMLPQLMTGIRITSNTALIFCITAELIVGMEGLGNSIGKAGAAGNMPVMYAYIVVVGIVGVSLNSLLLAVQRRLLSWHESYRNEAH</sequence>
<keyword evidence="3" id="KW-1003">Cell membrane</keyword>
<dbReference type="GO" id="GO:0010438">
    <property type="term" value="P:cellular response to sulfur starvation"/>
    <property type="evidence" value="ECO:0007669"/>
    <property type="project" value="TreeGrafter"/>
</dbReference>
<evidence type="ECO:0000256" key="6">
    <source>
        <dbReference type="ARBA" id="ARBA00023136"/>
    </source>
</evidence>
<dbReference type="EMBL" id="CP034593">
    <property type="protein sequence ID" value="AZQ77767.1"/>
    <property type="molecule type" value="Genomic_DNA"/>
</dbReference>
<keyword evidence="2 7" id="KW-0813">Transport</keyword>
<dbReference type="GO" id="GO:0055085">
    <property type="term" value="P:transmembrane transport"/>
    <property type="evidence" value="ECO:0007669"/>
    <property type="project" value="InterPro"/>
</dbReference>
<dbReference type="InterPro" id="IPR035906">
    <property type="entry name" value="MetI-like_sf"/>
</dbReference>
<evidence type="ECO:0000256" key="1">
    <source>
        <dbReference type="ARBA" id="ARBA00004651"/>
    </source>
</evidence>
<comment type="similarity">
    <text evidence="7">Belongs to the binding-protein-dependent transport system permease family.</text>
</comment>
<gene>
    <name evidence="9" type="ORF">EJ997_10880</name>
</gene>
<comment type="subcellular location">
    <subcellularLocation>
        <location evidence="1 7">Cell membrane</location>
        <topology evidence="1 7">Multi-pass membrane protein</topology>
    </subcellularLocation>
</comment>
<evidence type="ECO:0000256" key="7">
    <source>
        <dbReference type="RuleBase" id="RU363032"/>
    </source>
</evidence>
<evidence type="ECO:0000313" key="10">
    <source>
        <dbReference type="Proteomes" id="UP000280344"/>
    </source>
</evidence>
<dbReference type="PANTHER" id="PTHR30151">
    <property type="entry name" value="ALKANE SULFONATE ABC TRANSPORTER-RELATED, MEMBRANE SUBUNIT"/>
    <property type="match status" value="1"/>
</dbReference>
<proteinExistence type="inferred from homology"/>